<evidence type="ECO:0000313" key="3">
    <source>
        <dbReference type="Proteomes" id="UP001190700"/>
    </source>
</evidence>
<dbReference type="Gene3D" id="3.30.70.270">
    <property type="match status" value="1"/>
</dbReference>
<organism evidence="2 3">
    <name type="scientific">Cymbomonas tetramitiformis</name>
    <dbReference type="NCBI Taxonomy" id="36881"/>
    <lineage>
        <taxon>Eukaryota</taxon>
        <taxon>Viridiplantae</taxon>
        <taxon>Chlorophyta</taxon>
        <taxon>Pyramimonadophyceae</taxon>
        <taxon>Pyramimonadales</taxon>
        <taxon>Pyramimonadaceae</taxon>
        <taxon>Cymbomonas</taxon>
    </lineage>
</organism>
<accession>A0AAE0LJY1</accession>
<dbReference type="PANTHER" id="PTHR33050">
    <property type="entry name" value="REVERSE TRANSCRIPTASE DOMAIN-CONTAINING PROTEIN"/>
    <property type="match status" value="1"/>
</dbReference>
<dbReference type="InterPro" id="IPR043128">
    <property type="entry name" value="Rev_trsase/Diguanyl_cyclase"/>
</dbReference>
<dbReference type="InterPro" id="IPR043502">
    <property type="entry name" value="DNA/RNA_pol_sf"/>
</dbReference>
<comment type="caution">
    <text evidence="2">The sequence shown here is derived from an EMBL/GenBank/DDBJ whole genome shotgun (WGS) entry which is preliminary data.</text>
</comment>
<feature type="compositionally biased region" description="Low complexity" evidence="1">
    <location>
        <begin position="327"/>
        <end position="344"/>
    </location>
</feature>
<sequence length="1049" mass="118495">MQECSRACDALLAEAGALRQHLSELKEEHSFGKHPMRELEAHRFEPLVFVIPELGEEECELDELPAGREASQEHWRARVHLLQGSVSQYQTFVKGRRPAVVISDVLAPGFFKKRKRTLFEESEGEPAAGPAKEGQPLTAEKRAELARMGAAWRTVDEETLAKAIRGELDPEEIAKPPGAGPAVADKGPLQGINLLVSPPQRLQPLETGRISWGEDGNFTVEAKAPKFKTMVEWSRGFMRIVKEAPADQMESLMDFAEWARSIAQEYGFSHFLEFYEHLVRRVQRSGSGITINEYDSVWRVYVRQYDVRPTWQSKGQGGGPRNKRQWPGQQHPPQQQQQPQHPGQGQQGARGNGKGGKGGGKGKGGKGGSGESAGERGMESEPPADDGEEQRGAEAQGECGCAGGRQPEGEQAAEAPDRWWSGLREDKFVPVWDVQGAPLRQLRGAVGAAHWGAAPLPVTSVNPGPWTVPGPVPRLRHSEKWPALRREIVERATIEHMEGKGTLEVERASYAEEVRRVGCVVPRLTERAHLLATAFAGWHDVDFLVRCAACGAGWPSEKMEMEEHYRVPNYVGPEHMEVKKEEIGKERAAGRIFPADWRLPLGVIALGMVERVRKGKVKYRPVSDYSRPRDCGVNARIELGTDEFSTVKEAYALLRPGHWMVKVDLESAYRSLGVASQYWAHQCFEFDDVRWMDTRAPFGYLDDFFMVAPTKELAEEYMMLLVEFVSFLGFTVNSEKCEGPAQVMEFLGVLLRTDGEVCTASIDEDRIKQVLQQAEELRAKAVRGTVRRKSLESLLGLLAFCSQVVWGLSLYTRRGFAFLAATVDKRQVRLPWAMQEDLQVMEAVVRRYNGRQVVLYRRERPWFPRREGVDESWSINYLELFAVWWALALWGHRMQGKTVVVRIDNMSAMHQVGSWWGPVEYIPLLRQIFGICAQHDVRLQPRYINTKDNLLADLLSRLQLDRFHEEHRTFMRATIWRQDRDDWMLGPVQWADIDNEFGPFTVDACVAPSRANSYCYVSWSREEDARVQWFDGHNAWGNLAASATALLAH</sequence>
<dbReference type="InterPro" id="IPR052055">
    <property type="entry name" value="Hepadnavirus_pol/RT"/>
</dbReference>
<name>A0AAE0LJY1_9CHLO</name>
<evidence type="ECO:0008006" key="4">
    <source>
        <dbReference type="Google" id="ProtNLM"/>
    </source>
</evidence>
<proteinExistence type="predicted"/>
<gene>
    <name evidence="2" type="ORF">CYMTET_4566</name>
</gene>
<dbReference type="PANTHER" id="PTHR33050:SF7">
    <property type="entry name" value="RIBONUCLEASE H"/>
    <property type="match status" value="1"/>
</dbReference>
<protein>
    <recommendedName>
        <fullName evidence="4">Reverse transcriptase domain-containing protein</fullName>
    </recommendedName>
</protein>
<feature type="region of interest" description="Disordered" evidence="1">
    <location>
        <begin position="310"/>
        <end position="415"/>
    </location>
</feature>
<evidence type="ECO:0000256" key="1">
    <source>
        <dbReference type="SAM" id="MobiDB-lite"/>
    </source>
</evidence>
<evidence type="ECO:0000313" key="2">
    <source>
        <dbReference type="EMBL" id="KAK3287958.1"/>
    </source>
</evidence>
<dbReference type="CDD" id="cd09275">
    <property type="entry name" value="RNase_HI_RT_DIRS1"/>
    <property type="match status" value="1"/>
</dbReference>
<dbReference type="AlphaFoldDB" id="A0AAE0LJY1"/>
<dbReference type="Proteomes" id="UP001190700">
    <property type="component" value="Unassembled WGS sequence"/>
</dbReference>
<dbReference type="EMBL" id="LGRX02000645">
    <property type="protein sequence ID" value="KAK3287958.1"/>
    <property type="molecule type" value="Genomic_DNA"/>
</dbReference>
<dbReference type="SUPFAM" id="SSF56672">
    <property type="entry name" value="DNA/RNA polymerases"/>
    <property type="match status" value="1"/>
</dbReference>
<feature type="compositionally biased region" description="Gly residues" evidence="1">
    <location>
        <begin position="345"/>
        <end position="371"/>
    </location>
</feature>
<reference evidence="2 3" key="1">
    <citation type="journal article" date="2015" name="Genome Biol. Evol.">
        <title>Comparative Genomics of a Bacterivorous Green Alga Reveals Evolutionary Causalities and Consequences of Phago-Mixotrophic Mode of Nutrition.</title>
        <authorList>
            <person name="Burns J.A."/>
            <person name="Paasch A."/>
            <person name="Narechania A."/>
            <person name="Kim E."/>
        </authorList>
    </citation>
    <scope>NUCLEOTIDE SEQUENCE [LARGE SCALE GENOMIC DNA]</scope>
    <source>
        <strain evidence="2 3">PLY_AMNH</strain>
    </source>
</reference>
<keyword evidence="3" id="KW-1185">Reference proteome</keyword>